<dbReference type="Proteomes" id="UP001163603">
    <property type="component" value="Chromosome 2"/>
</dbReference>
<gene>
    <name evidence="1" type="ORF">Pint_16492</name>
</gene>
<reference evidence="2" key="1">
    <citation type="journal article" date="2023" name="G3 (Bethesda)">
        <title>Genome assembly and association tests identify interacting loci associated with vigor, precocity, and sex in interspecific pistachio rootstocks.</title>
        <authorList>
            <person name="Palmer W."/>
            <person name="Jacygrad E."/>
            <person name="Sagayaradj S."/>
            <person name="Cavanaugh K."/>
            <person name="Han R."/>
            <person name="Bertier L."/>
            <person name="Beede B."/>
            <person name="Kafkas S."/>
            <person name="Golino D."/>
            <person name="Preece J."/>
            <person name="Michelmore R."/>
        </authorList>
    </citation>
    <scope>NUCLEOTIDE SEQUENCE [LARGE SCALE GENOMIC DNA]</scope>
</reference>
<comment type="caution">
    <text evidence="1">The sequence shown here is derived from an EMBL/GenBank/DDBJ whole genome shotgun (WGS) entry which is preliminary data.</text>
</comment>
<keyword evidence="2" id="KW-1185">Reference proteome</keyword>
<organism evidence="1 2">
    <name type="scientific">Pistacia integerrima</name>
    <dbReference type="NCBI Taxonomy" id="434235"/>
    <lineage>
        <taxon>Eukaryota</taxon>
        <taxon>Viridiplantae</taxon>
        <taxon>Streptophyta</taxon>
        <taxon>Embryophyta</taxon>
        <taxon>Tracheophyta</taxon>
        <taxon>Spermatophyta</taxon>
        <taxon>Magnoliopsida</taxon>
        <taxon>eudicotyledons</taxon>
        <taxon>Gunneridae</taxon>
        <taxon>Pentapetalae</taxon>
        <taxon>rosids</taxon>
        <taxon>malvids</taxon>
        <taxon>Sapindales</taxon>
        <taxon>Anacardiaceae</taxon>
        <taxon>Pistacia</taxon>
    </lineage>
</organism>
<name>A0ACC0ZDN5_9ROSI</name>
<dbReference type="EMBL" id="CM047737">
    <property type="protein sequence ID" value="KAJ0048354.1"/>
    <property type="molecule type" value="Genomic_DNA"/>
</dbReference>
<evidence type="ECO:0000313" key="2">
    <source>
        <dbReference type="Proteomes" id="UP001163603"/>
    </source>
</evidence>
<accession>A0ACC0ZDN5</accession>
<proteinExistence type="predicted"/>
<sequence>MRPTSSENHYHQQSKKDQISNINPPLKVNKDSHTIKKSSSSSSLPSQRHHPVIIYTHSPKIIHTHPRDFMALVQKLTGLSRSNEEENKNVKIGGNDDNESSSVITSDENCCGNIGDGQVNSCFVPPPIFEPPNPFLTNNIPVFTPNSAEFLCSNQPFYNYTAESLLFSPNIRGSISSSSSAPEGMNDYREF</sequence>
<evidence type="ECO:0000313" key="1">
    <source>
        <dbReference type="EMBL" id="KAJ0048354.1"/>
    </source>
</evidence>
<protein>
    <submittedName>
        <fullName evidence="1">Uncharacterized protein</fullName>
    </submittedName>
</protein>